<evidence type="ECO:0000256" key="3">
    <source>
        <dbReference type="ARBA" id="ARBA00023002"/>
    </source>
</evidence>
<comment type="caution">
    <text evidence="5">The sequence shown here is derived from an EMBL/GenBank/DDBJ whole genome shotgun (WGS) entry which is preliminary data.</text>
</comment>
<dbReference type="GO" id="GO:0008703">
    <property type="term" value="F:5-amino-6-(5-phosphoribosylamino)uracil reductase activity"/>
    <property type="evidence" value="ECO:0007669"/>
    <property type="project" value="InterPro"/>
</dbReference>
<dbReference type="PANTHER" id="PTHR38011:SF7">
    <property type="entry name" value="2,5-DIAMINO-6-RIBOSYLAMINO-4(3H)-PYRIMIDINONE 5'-PHOSPHATE REDUCTASE"/>
    <property type="match status" value="1"/>
</dbReference>
<dbReference type="PANTHER" id="PTHR38011">
    <property type="entry name" value="DIHYDROFOLATE REDUCTASE FAMILY PROTEIN (AFU_ORTHOLOGUE AFUA_8G06820)"/>
    <property type="match status" value="1"/>
</dbReference>
<name>A0AAE3VPY0_9HYPH</name>
<evidence type="ECO:0000313" key="5">
    <source>
        <dbReference type="EMBL" id="MDQ0315995.1"/>
    </source>
</evidence>
<dbReference type="InterPro" id="IPR002734">
    <property type="entry name" value="RibDG_C"/>
</dbReference>
<evidence type="ECO:0000313" key="6">
    <source>
        <dbReference type="Proteomes" id="UP001229244"/>
    </source>
</evidence>
<proteinExistence type="predicted"/>
<dbReference type="Pfam" id="PF01872">
    <property type="entry name" value="RibD_C"/>
    <property type="match status" value="1"/>
</dbReference>
<organism evidence="5 6">
    <name type="scientific">Amorphus orientalis</name>
    <dbReference type="NCBI Taxonomy" id="649198"/>
    <lineage>
        <taxon>Bacteria</taxon>
        <taxon>Pseudomonadati</taxon>
        <taxon>Pseudomonadota</taxon>
        <taxon>Alphaproteobacteria</taxon>
        <taxon>Hyphomicrobiales</taxon>
        <taxon>Amorphaceae</taxon>
        <taxon>Amorphus</taxon>
    </lineage>
</organism>
<dbReference type="Proteomes" id="UP001229244">
    <property type="component" value="Unassembled WGS sequence"/>
</dbReference>
<dbReference type="SUPFAM" id="SSF53597">
    <property type="entry name" value="Dihydrofolate reductase-like"/>
    <property type="match status" value="1"/>
</dbReference>
<gene>
    <name evidence="5" type="ORF">J2S73_002452</name>
</gene>
<dbReference type="RefSeq" id="WP_306885822.1">
    <property type="nucleotide sequence ID" value="NZ_JAUSUL010000002.1"/>
</dbReference>
<feature type="domain" description="Bacterial bifunctional deaminase-reductase C-terminal" evidence="4">
    <location>
        <begin position="47"/>
        <end position="225"/>
    </location>
</feature>
<dbReference type="GO" id="GO:0009231">
    <property type="term" value="P:riboflavin biosynthetic process"/>
    <property type="evidence" value="ECO:0007669"/>
    <property type="project" value="InterPro"/>
</dbReference>
<evidence type="ECO:0000256" key="1">
    <source>
        <dbReference type="ARBA" id="ARBA00005104"/>
    </source>
</evidence>
<dbReference type="AlphaFoldDB" id="A0AAE3VPY0"/>
<reference evidence="5" key="1">
    <citation type="submission" date="2023-07" db="EMBL/GenBank/DDBJ databases">
        <title>Genomic Encyclopedia of Type Strains, Phase IV (KMG-IV): sequencing the most valuable type-strain genomes for metagenomic binning, comparative biology and taxonomic classification.</title>
        <authorList>
            <person name="Goeker M."/>
        </authorList>
    </citation>
    <scope>NUCLEOTIDE SEQUENCE</scope>
    <source>
        <strain evidence="5">DSM 21202</strain>
    </source>
</reference>
<protein>
    <submittedName>
        <fullName evidence="5">Riboflavin-specific deaminase-like protein</fullName>
    </submittedName>
</protein>
<dbReference type="InterPro" id="IPR050765">
    <property type="entry name" value="Riboflavin_Biosynth_HTPR"/>
</dbReference>
<dbReference type="InterPro" id="IPR024072">
    <property type="entry name" value="DHFR-like_dom_sf"/>
</dbReference>
<dbReference type="Gene3D" id="3.40.430.10">
    <property type="entry name" value="Dihydrofolate Reductase, subunit A"/>
    <property type="match status" value="1"/>
</dbReference>
<sequence length="263" mass="27936">MTTDRAPLPTDDGSWASVLSAARDGGRIAPEWQSLFAPIIGAGAGKPFVIGQLGQSLDGRVATSTGQSRYINGPDCLNHLHRLRALVDVVIVGVGTVIADDPRLTVRLVDGPSPVRVVIDPRGRIPRIARMFSDASTDIVVITQDTGPLDLPSFVKVVRLPGDGKGRIDPKAIREVLFGLGYRRMLVEGGPNTVSAFLEADALDRLHLLVAPVIIGAGPAGVSLAPTDALSDARRPVTTSHRLGDEIVFDCDLRRQQAPISPE</sequence>
<evidence type="ECO:0000256" key="2">
    <source>
        <dbReference type="ARBA" id="ARBA00022857"/>
    </source>
</evidence>
<keyword evidence="6" id="KW-1185">Reference proteome</keyword>
<keyword evidence="3" id="KW-0560">Oxidoreductase</keyword>
<comment type="pathway">
    <text evidence="1">Cofactor biosynthesis; riboflavin biosynthesis.</text>
</comment>
<accession>A0AAE3VPY0</accession>
<keyword evidence="2" id="KW-0521">NADP</keyword>
<evidence type="ECO:0000259" key="4">
    <source>
        <dbReference type="Pfam" id="PF01872"/>
    </source>
</evidence>
<dbReference type="EMBL" id="JAUSUL010000002">
    <property type="protein sequence ID" value="MDQ0315995.1"/>
    <property type="molecule type" value="Genomic_DNA"/>
</dbReference>